<dbReference type="Proteomes" id="UP000633136">
    <property type="component" value="Unassembled WGS sequence"/>
</dbReference>
<dbReference type="InterPro" id="IPR000551">
    <property type="entry name" value="MerR-type_HTH_dom"/>
</dbReference>
<dbReference type="PANTHER" id="PTHR30204">
    <property type="entry name" value="REDOX-CYCLING DRUG-SENSING TRANSCRIPTIONAL ACTIVATOR SOXR"/>
    <property type="match status" value="1"/>
</dbReference>
<dbReference type="InterPro" id="IPR012925">
    <property type="entry name" value="TipAS_dom"/>
</dbReference>
<dbReference type="AlphaFoldDB" id="A0A917AST7"/>
<dbReference type="Gene3D" id="1.10.490.50">
    <property type="entry name" value="Antibiotic binding domain of TipA-like multidrug resistance regulators"/>
    <property type="match status" value="1"/>
</dbReference>
<dbReference type="Gene3D" id="1.10.1660.10">
    <property type="match status" value="1"/>
</dbReference>
<protein>
    <submittedName>
        <fullName evidence="7">MerR family transcriptional regulator</fullName>
    </submittedName>
</protein>
<dbReference type="InterPro" id="IPR047057">
    <property type="entry name" value="MerR_fam"/>
</dbReference>
<dbReference type="Pfam" id="PF07739">
    <property type="entry name" value="TipAS"/>
    <property type="match status" value="1"/>
</dbReference>
<keyword evidence="5" id="KW-0175">Coiled coil</keyword>
<evidence type="ECO:0000256" key="1">
    <source>
        <dbReference type="ARBA" id="ARBA00022491"/>
    </source>
</evidence>
<dbReference type="GO" id="GO:0003700">
    <property type="term" value="F:DNA-binding transcription factor activity"/>
    <property type="evidence" value="ECO:0007669"/>
    <property type="project" value="InterPro"/>
</dbReference>
<feature type="domain" description="HTH merR-type" evidence="6">
    <location>
        <begin position="9"/>
        <end position="78"/>
    </location>
</feature>
<dbReference type="Pfam" id="PF13411">
    <property type="entry name" value="MerR_1"/>
    <property type="match status" value="1"/>
</dbReference>
<keyword evidence="3" id="KW-0238">DNA-binding</keyword>
<name>A0A917AST7_9MICC</name>
<keyword evidence="4" id="KW-0804">Transcription</keyword>
<evidence type="ECO:0000259" key="6">
    <source>
        <dbReference type="PROSITE" id="PS50937"/>
    </source>
</evidence>
<dbReference type="EMBL" id="BMIS01000007">
    <property type="protein sequence ID" value="GGE71952.1"/>
    <property type="molecule type" value="Genomic_DNA"/>
</dbReference>
<dbReference type="CDD" id="cd01106">
    <property type="entry name" value="HTH_TipAL-Mta"/>
    <property type="match status" value="1"/>
</dbReference>
<evidence type="ECO:0000256" key="2">
    <source>
        <dbReference type="ARBA" id="ARBA00023015"/>
    </source>
</evidence>
<reference evidence="7" key="1">
    <citation type="journal article" date="2014" name="Int. J. Syst. Evol. Microbiol.">
        <title>Complete genome sequence of Corynebacterium casei LMG S-19264T (=DSM 44701T), isolated from a smear-ripened cheese.</title>
        <authorList>
            <consortium name="US DOE Joint Genome Institute (JGI-PGF)"/>
            <person name="Walter F."/>
            <person name="Albersmeier A."/>
            <person name="Kalinowski J."/>
            <person name="Ruckert C."/>
        </authorList>
    </citation>
    <scope>NUCLEOTIDE SEQUENCE</scope>
    <source>
        <strain evidence="7">CGMCC 1.15388</strain>
    </source>
</reference>
<feature type="coiled-coil region" evidence="5">
    <location>
        <begin position="84"/>
        <end position="111"/>
    </location>
</feature>
<organism evidence="7 8">
    <name type="scientific">Nesterenkonia cremea</name>
    <dbReference type="NCBI Taxonomy" id="1882340"/>
    <lineage>
        <taxon>Bacteria</taxon>
        <taxon>Bacillati</taxon>
        <taxon>Actinomycetota</taxon>
        <taxon>Actinomycetes</taxon>
        <taxon>Micrococcales</taxon>
        <taxon>Micrococcaceae</taxon>
        <taxon>Nesterenkonia</taxon>
    </lineage>
</organism>
<dbReference type="SUPFAM" id="SSF46955">
    <property type="entry name" value="Putative DNA-binding domain"/>
    <property type="match status" value="1"/>
</dbReference>
<keyword evidence="2" id="KW-0805">Transcription regulation</keyword>
<dbReference type="InterPro" id="IPR036244">
    <property type="entry name" value="TipA-like_antibiotic-bd"/>
</dbReference>
<evidence type="ECO:0000313" key="8">
    <source>
        <dbReference type="Proteomes" id="UP000633136"/>
    </source>
</evidence>
<dbReference type="PROSITE" id="PS00552">
    <property type="entry name" value="HTH_MERR_1"/>
    <property type="match status" value="1"/>
</dbReference>
<comment type="caution">
    <text evidence="7">The sequence shown here is derived from an EMBL/GenBank/DDBJ whole genome shotgun (WGS) entry which is preliminary data.</text>
</comment>
<dbReference type="SUPFAM" id="SSF89082">
    <property type="entry name" value="Antibiotic binding domain of TipA-like multidrug resistance regulators"/>
    <property type="match status" value="1"/>
</dbReference>
<evidence type="ECO:0000256" key="4">
    <source>
        <dbReference type="ARBA" id="ARBA00023163"/>
    </source>
</evidence>
<gene>
    <name evidence="7" type="ORF">GCM10011401_18690</name>
</gene>
<evidence type="ECO:0000256" key="3">
    <source>
        <dbReference type="ARBA" id="ARBA00023125"/>
    </source>
</evidence>
<keyword evidence="8" id="KW-1185">Reference proteome</keyword>
<evidence type="ECO:0000313" key="7">
    <source>
        <dbReference type="EMBL" id="GGE71952.1"/>
    </source>
</evidence>
<keyword evidence="1" id="KW-0678">Repressor</keyword>
<accession>A0A917AST7</accession>
<reference evidence="7" key="2">
    <citation type="submission" date="2020-09" db="EMBL/GenBank/DDBJ databases">
        <authorList>
            <person name="Sun Q."/>
            <person name="Zhou Y."/>
        </authorList>
    </citation>
    <scope>NUCLEOTIDE SEQUENCE</scope>
    <source>
        <strain evidence="7">CGMCC 1.15388</strain>
    </source>
</reference>
<sequence length="267" mass="30131">MRPGEAAGEMTVGKAAAMLGVTVRTLHHWDAMGLVRPSERSAVGYRIYTAEDLLRLQRVLIYRELDLPLDEIGRLLEAGSEGVESSLRQQRDRIAERMERLEQMSGALEKLIAAHERGVVLTSEEQLAVFGEDWDPDWSRQARQRWGNSAQWAQYAERSAQRDAEQWAGLVNRTEQFESELVEAFQEPIAVGDEAANALAERHRMLMSEHFDCTHSMQACIARNYAAGGELNEYYERLATGLGDWLKEIIDANARAAGIDPETAQWE</sequence>
<dbReference type="InterPro" id="IPR009061">
    <property type="entry name" value="DNA-bd_dom_put_sf"/>
</dbReference>
<evidence type="ECO:0000256" key="5">
    <source>
        <dbReference type="SAM" id="Coils"/>
    </source>
</evidence>
<dbReference type="GO" id="GO:0003677">
    <property type="term" value="F:DNA binding"/>
    <property type="evidence" value="ECO:0007669"/>
    <property type="project" value="UniProtKB-KW"/>
</dbReference>
<proteinExistence type="predicted"/>
<dbReference type="SMART" id="SM00422">
    <property type="entry name" value="HTH_MERR"/>
    <property type="match status" value="1"/>
</dbReference>
<dbReference type="PANTHER" id="PTHR30204:SF69">
    <property type="entry name" value="MERR-FAMILY TRANSCRIPTIONAL REGULATOR"/>
    <property type="match status" value="1"/>
</dbReference>
<dbReference type="PROSITE" id="PS50937">
    <property type="entry name" value="HTH_MERR_2"/>
    <property type="match status" value="1"/>
</dbReference>